<accession>A0A852T118</accession>
<dbReference type="Proteomes" id="UP000589620">
    <property type="component" value="Unassembled WGS sequence"/>
</dbReference>
<reference evidence="1 2" key="1">
    <citation type="submission" date="2020-07" db="EMBL/GenBank/DDBJ databases">
        <title>Sequencing the genomes of 1000 actinobacteria strains.</title>
        <authorList>
            <person name="Klenk H.-P."/>
        </authorList>
    </citation>
    <scope>NUCLEOTIDE SEQUENCE [LARGE SCALE GENOMIC DNA]</scope>
    <source>
        <strain evidence="1 2">DSM 23871</strain>
    </source>
</reference>
<name>A0A852T118_9MICO</name>
<gene>
    <name evidence="1" type="ORF">BJ963_002100</name>
</gene>
<proteinExistence type="predicted"/>
<comment type="caution">
    <text evidence="1">The sequence shown here is derived from an EMBL/GenBank/DDBJ whole genome shotgun (WGS) entry which is preliminary data.</text>
</comment>
<keyword evidence="2" id="KW-1185">Reference proteome</keyword>
<protein>
    <submittedName>
        <fullName evidence="1">Uncharacterized protein</fullName>
    </submittedName>
</protein>
<evidence type="ECO:0000313" key="2">
    <source>
        <dbReference type="Proteomes" id="UP000589620"/>
    </source>
</evidence>
<sequence length="186" mass="19534">MTLTHILPTLRASVPDPFGRDLWPEFTTASVDDVTVAGVSLTCLAGWCGTPCVHTAAAVIPGTGGMPSPTDIASVVVTRVIQVNTASDGVLDVWIDARLAGADIEIGELRVIGRVSTAGDARARIHPAGEAAGPRPVEAVVCDLRAGDLLVLPCRGAALLREVDPRRRHRPEYQDTAPWTSAVCGR</sequence>
<evidence type="ECO:0000313" key="1">
    <source>
        <dbReference type="EMBL" id="NYD74581.1"/>
    </source>
</evidence>
<dbReference type="RefSeq" id="WP_179456487.1">
    <property type="nucleotide sequence ID" value="NZ_BAAAPX010000001.1"/>
</dbReference>
<dbReference type="EMBL" id="JACCBJ010000001">
    <property type="protein sequence ID" value="NYD74581.1"/>
    <property type="molecule type" value="Genomic_DNA"/>
</dbReference>
<dbReference type="AlphaFoldDB" id="A0A852T118"/>
<organism evidence="1 2">
    <name type="scientific">Leifsonia soli</name>
    <dbReference type="NCBI Taxonomy" id="582665"/>
    <lineage>
        <taxon>Bacteria</taxon>
        <taxon>Bacillati</taxon>
        <taxon>Actinomycetota</taxon>
        <taxon>Actinomycetes</taxon>
        <taxon>Micrococcales</taxon>
        <taxon>Microbacteriaceae</taxon>
        <taxon>Leifsonia</taxon>
    </lineage>
</organism>